<evidence type="ECO:0000256" key="5">
    <source>
        <dbReference type="ARBA" id="ARBA00022490"/>
    </source>
</evidence>
<keyword evidence="11" id="KW-0472">Membrane</keyword>
<gene>
    <name evidence="12" type="primary">MDM1</name>
</gene>
<dbReference type="GO" id="GO:0005634">
    <property type="term" value="C:nucleus"/>
    <property type="evidence" value="ECO:0007669"/>
    <property type="project" value="UniProtKB-SubCell"/>
</dbReference>
<evidence type="ECO:0000256" key="2">
    <source>
        <dbReference type="ARBA" id="ARBA00004123"/>
    </source>
</evidence>
<dbReference type="Proteomes" id="UP000429181">
    <property type="component" value="Chromosome 5"/>
</dbReference>
<dbReference type="AlphaFoldDB" id="A0A4W2EIX0"/>
<evidence type="ECO:0000256" key="11">
    <source>
        <dbReference type="SAM" id="Phobius"/>
    </source>
</evidence>
<keyword evidence="6" id="KW-0493">Microtubule</keyword>
<dbReference type="InterPro" id="IPR029136">
    <property type="entry name" value="MDM1"/>
</dbReference>
<evidence type="ECO:0000313" key="13">
    <source>
        <dbReference type="Proteomes" id="UP000314981"/>
    </source>
</evidence>
<feature type="region of interest" description="Disordered" evidence="10">
    <location>
        <begin position="56"/>
        <end position="137"/>
    </location>
</feature>
<feature type="compositionally biased region" description="Polar residues" evidence="10">
    <location>
        <begin position="65"/>
        <end position="78"/>
    </location>
</feature>
<comment type="similarity">
    <text evidence="3">Belongs to the MDM1 family.</text>
</comment>
<dbReference type="Ensembl" id="ENSBIXT00005012666.1">
    <property type="protein sequence ID" value="ENSBIXP00005028829.1"/>
    <property type="gene ID" value="ENSBIXG00005005356.1"/>
</dbReference>
<organism evidence="12 13">
    <name type="scientific">Bos indicus x Bos taurus</name>
    <name type="common">Hybrid cattle</name>
    <dbReference type="NCBI Taxonomy" id="30522"/>
    <lineage>
        <taxon>Eukaryota</taxon>
        <taxon>Metazoa</taxon>
        <taxon>Chordata</taxon>
        <taxon>Craniata</taxon>
        <taxon>Vertebrata</taxon>
        <taxon>Euteleostomi</taxon>
        <taxon>Mammalia</taxon>
        <taxon>Eutheria</taxon>
        <taxon>Laurasiatheria</taxon>
        <taxon>Artiodactyla</taxon>
        <taxon>Ruminantia</taxon>
        <taxon>Pecora</taxon>
        <taxon>Bovidae</taxon>
        <taxon>Bovinae</taxon>
        <taxon>Bos</taxon>
    </lineage>
</organism>
<keyword evidence="8" id="KW-0539">Nucleus</keyword>
<dbReference type="Pfam" id="PF15501">
    <property type="entry name" value="MDM1"/>
    <property type="match status" value="1"/>
</dbReference>
<evidence type="ECO:0000256" key="6">
    <source>
        <dbReference type="ARBA" id="ARBA00022701"/>
    </source>
</evidence>
<evidence type="ECO:0000313" key="12">
    <source>
        <dbReference type="Ensembl" id="ENSBIXP00000036965.1"/>
    </source>
</evidence>
<dbReference type="PANTHER" id="PTHR32078">
    <property type="entry name" value="NUCLEAR PROTEIN MDM1"/>
    <property type="match status" value="1"/>
</dbReference>
<keyword evidence="13" id="KW-1185">Reference proteome</keyword>
<evidence type="ECO:0000256" key="4">
    <source>
        <dbReference type="ARBA" id="ARBA00013508"/>
    </source>
</evidence>
<name>A0A4W2EIX0_BOBOX</name>
<dbReference type="Ensembl" id="ENSBIXT00000028070.1">
    <property type="protein sequence ID" value="ENSBIXP00000036965.1"/>
    <property type="gene ID" value="ENSBIXG00000006410.1"/>
</dbReference>
<feature type="transmembrane region" description="Helical" evidence="11">
    <location>
        <begin position="182"/>
        <end position="203"/>
    </location>
</feature>
<proteinExistence type="inferred from homology"/>
<protein>
    <recommendedName>
        <fullName evidence="4">Nuclear protein MDM1</fullName>
    </recommendedName>
</protein>
<reference evidence="13 14" key="1">
    <citation type="submission" date="2018-11" db="EMBL/GenBank/DDBJ databases">
        <title>Haplotype-resolved cattle genomes.</title>
        <authorList>
            <person name="Low W.Y."/>
            <person name="Tearle R."/>
            <person name="Bickhart D.M."/>
            <person name="Rosen B.D."/>
            <person name="Koren S."/>
            <person name="Rhie A."/>
            <person name="Hiendleder S."/>
            <person name="Phillippy A.M."/>
            <person name="Smith T.P.L."/>
            <person name="Williams J.L."/>
        </authorList>
    </citation>
    <scope>NUCLEOTIDE SEQUENCE [LARGE SCALE GENOMIC DNA]</scope>
</reference>
<dbReference type="GO" id="GO:0046600">
    <property type="term" value="P:negative regulation of centriole replication"/>
    <property type="evidence" value="ECO:0007669"/>
    <property type="project" value="InterPro"/>
</dbReference>
<evidence type="ECO:0000256" key="10">
    <source>
        <dbReference type="SAM" id="MobiDB-lite"/>
    </source>
</evidence>
<evidence type="ECO:0000256" key="8">
    <source>
        <dbReference type="ARBA" id="ARBA00023242"/>
    </source>
</evidence>
<evidence type="ECO:0000256" key="3">
    <source>
        <dbReference type="ARBA" id="ARBA00010494"/>
    </source>
</evidence>
<reference evidence="12" key="2">
    <citation type="submission" date="2025-05" db="UniProtKB">
        <authorList>
            <consortium name="Ensembl"/>
        </authorList>
    </citation>
    <scope>IDENTIFICATION</scope>
</reference>
<dbReference type="GO" id="GO:0060041">
    <property type="term" value="P:retina development in camera-type eye"/>
    <property type="evidence" value="ECO:0007669"/>
    <property type="project" value="TreeGrafter"/>
</dbReference>
<evidence type="ECO:0000256" key="1">
    <source>
        <dbReference type="ARBA" id="ARBA00004114"/>
    </source>
</evidence>
<comment type="function">
    <text evidence="9">Microtubule-binding protein that negatively regulates centriole duplication. Binds to and stabilizes microtubules.</text>
</comment>
<accession>A0A4W2EIX0</accession>
<keyword evidence="11" id="KW-0812">Transmembrane</keyword>
<dbReference type="GeneTree" id="ENSGT00390000004106"/>
<evidence type="ECO:0000313" key="14">
    <source>
        <dbReference type="Proteomes" id="UP000429181"/>
    </source>
</evidence>
<comment type="subcellular location">
    <subcellularLocation>
        <location evidence="1">Cytoplasm</location>
        <location evidence="1">Cytoskeleton</location>
        <location evidence="1">Microtubule organizing center</location>
        <location evidence="1">Centrosome</location>
        <location evidence="1">Centriole</location>
    </subcellularLocation>
    <subcellularLocation>
        <location evidence="2">Nucleus</location>
    </subcellularLocation>
</comment>
<evidence type="ECO:0000256" key="7">
    <source>
        <dbReference type="ARBA" id="ARBA00023212"/>
    </source>
</evidence>
<feature type="compositionally biased region" description="Basic and acidic residues" evidence="10">
    <location>
        <begin position="122"/>
        <end position="137"/>
    </location>
</feature>
<dbReference type="GO" id="GO:0005874">
    <property type="term" value="C:microtubule"/>
    <property type="evidence" value="ECO:0007669"/>
    <property type="project" value="UniProtKB-KW"/>
</dbReference>
<dbReference type="Proteomes" id="UP000314981">
    <property type="component" value="Chromosome 5"/>
</dbReference>
<dbReference type="PANTHER" id="PTHR32078:SF1">
    <property type="entry name" value="NUCLEAR PROTEIN MDM1"/>
    <property type="match status" value="1"/>
</dbReference>
<keyword evidence="7" id="KW-0206">Cytoskeleton</keyword>
<evidence type="ECO:0000256" key="9">
    <source>
        <dbReference type="ARBA" id="ARBA00045771"/>
    </source>
</evidence>
<dbReference type="GO" id="GO:0008017">
    <property type="term" value="F:microtubule binding"/>
    <property type="evidence" value="ECO:0007669"/>
    <property type="project" value="InterPro"/>
</dbReference>
<sequence length="222" mass="25398">MPVRFKGLSEYQRNFLWKKSYLSESCNSSMGRRHPWAGLRSDQLGITREPSFISKRRVPHHDPQISKSLEWNAATSENDVVLSPETEAPRTPESQEAEQTDVNQERLLAVEASRGPKRTRSHSADSRSEGASDIVENKEDIKANDVPANENVELKHSTKPLSENVDDRVCVFTVFLFRSIEFSINFIIISVILHFVLNFFLLFPCSKSRIDYKVMLTLVIMN</sequence>
<dbReference type="GO" id="GO:0005814">
    <property type="term" value="C:centriole"/>
    <property type="evidence" value="ECO:0007669"/>
    <property type="project" value="UniProtKB-SubCell"/>
</dbReference>
<keyword evidence="5" id="KW-0963">Cytoplasm</keyword>
<keyword evidence="11" id="KW-1133">Transmembrane helix</keyword>